<dbReference type="InterPro" id="IPR007125">
    <property type="entry name" value="H2A/H2B/H3"/>
</dbReference>
<dbReference type="GO" id="GO:0046982">
    <property type="term" value="F:protein heterodimerization activity"/>
    <property type="evidence" value="ECO:0007669"/>
    <property type="project" value="InterPro"/>
</dbReference>
<reference evidence="5" key="2">
    <citation type="submission" date="2020-08" db="EMBL/GenBank/DDBJ databases">
        <title>Plant Genome Project.</title>
        <authorList>
            <person name="Zhang R.-G."/>
        </authorList>
    </citation>
    <scope>NUCLEOTIDE SEQUENCE</scope>
    <source>
        <strain evidence="5">Huo1</strain>
        <tissue evidence="5">Leaf</tissue>
    </source>
</reference>
<evidence type="ECO:0000256" key="1">
    <source>
        <dbReference type="RuleBase" id="RU003767"/>
    </source>
</evidence>
<name>A0A8X8Y6N1_SALSN</name>
<dbReference type="PRINTS" id="PR00620">
    <property type="entry name" value="HISTONEH2A"/>
</dbReference>
<evidence type="ECO:0000259" key="3">
    <source>
        <dbReference type="Pfam" id="PF00125"/>
    </source>
</evidence>
<dbReference type="AlphaFoldDB" id="A0A8X8Y6N1"/>
<comment type="caution">
    <text evidence="5">The sequence shown here is derived from an EMBL/GenBank/DDBJ whole genome shotgun (WGS) entry which is preliminary data.</text>
</comment>
<dbReference type="EMBL" id="PNBA02000004">
    <property type="protein sequence ID" value="KAG6426863.1"/>
    <property type="molecule type" value="Genomic_DNA"/>
</dbReference>
<organism evidence="5">
    <name type="scientific">Salvia splendens</name>
    <name type="common">Scarlet sage</name>
    <dbReference type="NCBI Taxonomy" id="180675"/>
    <lineage>
        <taxon>Eukaryota</taxon>
        <taxon>Viridiplantae</taxon>
        <taxon>Streptophyta</taxon>
        <taxon>Embryophyta</taxon>
        <taxon>Tracheophyta</taxon>
        <taxon>Spermatophyta</taxon>
        <taxon>Magnoliopsida</taxon>
        <taxon>eudicotyledons</taxon>
        <taxon>Gunneridae</taxon>
        <taxon>Pentapetalae</taxon>
        <taxon>asterids</taxon>
        <taxon>lamiids</taxon>
        <taxon>Lamiales</taxon>
        <taxon>Lamiaceae</taxon>
        <taxon>Nepetoideae</taxon>
        <taxon>Mentheae</taxon>
        <taxon>Salviinae</taxon>
        <taxon>Salvia</taxon>
        <taxon>Salvia subgen. Calosphace</taxon>
        <taxon>core Calosphace</taxon>
    </lineage>
</organism>
<evidence type="ECO:0000259" key="4">
    <source>
        <dbReference type="Pfam" id="PF16211"/>
    </source>
</evidence>
<dbReference type="Gene3D" id="1.10.20.10">
    <property type="entry name" value="Histone, subunit A"/>
    <property type="match status" value="1"/>
</dbReference>
<accession>A0A8X8Y6N1</accession>
<keyword evidence="1" id="KW-0544">Nucleosome core</keyword>
<dbReference type="InterPro" id="IPR009072">
    <property type="entry name" value="Histone-fold"/>
</dbReference>
<feature type="domain" description="Histone H2A C-terminal" evidence="4">
    <location>
        <begin position="91"/>
        <end position="123"/>
    </location>
</feature>
<evidence type="ECO:0000313" key="5">
    <source>
        <dbReference type="EMBL" id="KAG6426863.1"/>
    </source>
</evidence>
<keyword evidence="1" id="KW-0539">Nucleus</keyword>
<proteinExistence type="inferred from homology"/>
<gene>
    <name evidence="5" type="ORF">SASPL_111098</name>
</gene>
<sequence length="132" mass="14513">MKSSSRAASNSTTSKSKAKRSVLHFSISRVSRFLKKRNYSERVASRVPIFLAAVLQCMAAEVLEISGKEAKNEGKSRIKPRHIELAIRNDEDLSKLLGDVTIPGSGKKIHFHEALLPKSAGKKNRDIGPSSK</sequence>
<dbReference type="CDD" id="cd00074">
    <property type="entry name" value="HFD_H2A"/>
    <property type="match status" value="1"/>
</dbReference>
<dbReference type="GO" id="GO:0005634">
    <property type="term" value="C:nucleus"/>
    <property type="evidence" value="ECO:0007669"/>
    <property type="project" value="UniProtKB-SubCell"/>
</dbReference>
<protein>
    <recommendedName>
        <fullName evidence="1">Histone H2A</fullName>
    </recommendedName>
</protein>
<comment type="subunit">
    <text evidence="1">The nucleosome is a histone octamer containing two molecules each of H2A, H2B, H3 and H4 assembled in one H3-H4 heterotetramer and two H2A-H2B heterodimers. The octamer wraps approximately 147 bp of DNA.</text>
</comment>
<comment type="similarity">
    <text evidence="1">Belongs to the histone H2A family.</text>
</comment>
<dbReference type="PANTHER" id="PTHR23430">
    <property type="entry name" value="HISTONE H2A"/>
    <property type="match status" value="1"/>
</dbReference>
<feature type="region of interest" description="Disordered" evidence="2">
    <location>
        <begin position="113"/>
        <end position="132"/>
    </location>
</feature>
<dbReference type="GO" id="GO:0030527">
    <property type="term" value="F:structural constituent of chromatin"/>
    <property type="evidence" value="ECO:0007669"/>
    <property type="project" value="InterPro"/>
</dbReference>
<keyword evidence="1" id="KW-0238">DNA-binding</keyword>
<keyword evidence="1" id="KW-0158">Chromosome</keyword>
<evidence type="ECO:0000256" key="2">
    <source>
        <dbReference type="SAM" id="MobiDB-lite"/>
    </source>
</evidence>
<dbReference type="Pfam" id="PF00125">
    <property type="entry name" value="Histone"/>
    <property type="match status" value="1"/>
</dbReference>
<feature type="domain" description="Core Histone H2A/H2B/H3" evidence="3">
    <location>
        <begin position="6"/>
        <end position="88"/>
    </location>
</feature>
<evidence type="ECO:0000313" key="6">
    <source>
        <dbReference type="Proteomes" id="UP000298416"/>
    </source>
</evidence>
<dbReference type="GO" id="GO:0003677">
    <property type="term" value="F:DNA binding"/>
    <property type="evidence" value="ECO:0007669"/>
    <property type="project" value="UniProtKB-KW"/>
</dbReference>
<dbReference type="SUPFAM" id="SSF47113">
    <property type="entry name" value="Histone-fold"/>
    <property type="match status" value="1"/>
</dbReference>
<reference evidence="5" key="1">
    <citation type="submission" date="2018-01" db="EMBL/GenBank/DDBJ databases">
        <authorList>
            <person name="Mao J.F."/>
        </authorList>
    </citation>
    <scope>NUCLEOTIDE SEQUENCE</scope>
    <source>
        <strain evidence="5">Huo1</strain>
        <tissue evidence="5">Leaf</tissue>
    </source>
</reference>
<dbReference type="InterPro" id="IPR002119">
    <property type="entry name" value="Histone_H2A"/>
</dbReference>
<keyword evidence="6" id="KW-1185">Reference proteome</keyword>
<comment type="subcellular location">
    <subcellularLocation>
        <location evidence="1">Nucleus</location>
    </subcellularLocation>
</comment>
<dbReference type="Proteomes" id="UP000298416">
    <property type="component" value="Unassembled WGS sequence"/>
</dbReference>
<dbReference type="GO" id="GO:0000786">
    <property type="term" value="C:nucleosome"/>
    <property type="evidence" value="ECO:0007669"/>
    <property type="project" value="UniProtKB-KW"/>
</dbReference>
<dbReference type="InterPro" id="IPR032454">
    <property type="entry name" value="Histone_H2A_C"/>
</dbReference>
<dbReference type="Pfam" id="PF16211">
    <property type="entry name" value="Histone_H2A_C"/>
    <property type="match status" value="1"/>
</dbReference>
<dbReference type="SMART" id="SM00414">
    <property type="entry name" value="H2A"/>
    <property type="match status" value="1"/>
</dbReference>